<evidence type="ECO:0000256" key="4">
    <source>
        <dbReference type="ARBA" id="ARBA00022597"/>
    </source>
</evidence>
<dbReference type="PANTHER" id="PTHR33989">
    <property type="match status" value="1"/>
</dbReference>
<evidence type="ECO:0000256" key="1">
    <source>
        <dbReference type="ARBA" id="ARBA00004651"/>
    </source>
</evidence>
<keyword evidence="11" id="KW-0808">Transferase</keyword>
<feature type="transmembrane region" description="Helical" evidence="9">
    <location>
        <begin position="137"/>
        <end position="155"/>
    </location>
</feature>
<keyword evidence="6 9" id="KW-1133">Transmembrane helix</keyword>
<evidence type="ECO:0000256" key="6">
    <source>
        <dbReference type="ARBA" id="ARBA00022989"/>
    </source>
</evidence>
<keyword evidence="5 9" id="KW-0812">Transmembrane</keyword>
<dbReference type="NCBIfam" id="TIGR00359">
    <property type="entry name" value="cello_pts_IIC"/>
    <property type="match status" value="1"/>
</dbReference>
<keyword evidence="4 8" id="KW-0762">Sugar transport</keyword>
<comment type="subcellular location">
    <subcellularLocation>
        <location evidence="1">Cell membrane</location>
        <topology evidence="1">Multi-pass membrane protein</topology>
    </subcellularLocation>
</comment>
<dbReference type="Pfam" id="PF02378">
    <property type="entry name" value="PTS_EIIC"/>
    <property type="match status" value="1"/>
</dbReference>
<dbReference type="STRING" id="43064.SAMN04488086_1195"/>
<gene>
    <name evidence="11" type="ORF">TPAS_2859</name>
</gene>
<feature type="transmembrane region" description="Helical" evidence="9">
    <location>
        <begin position="72"/>
        <end position="90"/>
    </location>
</feature>
<comment type="function">
    <text evidence="8">The phosphoenolpyruvate-dependent sugar phosphotransferase system (PTS), a major carbohydrate active -transport system, catalyzes the phosphorylation of incoming sugar substrates concomitant with their translocation across the cell membrane.</text>
</comment>
<evidence type="ECO:0000313" key="12">
    <source>
        <dbReference type="Proteomes" id="UP000195985"/>
    </source>
</evidence>
<feature type="transmembrane region" description="Helical" evidence="9">
    <location>
        <begin position="31"/>
        <end position="52"/>
    </location>
</feature>
<evidence type="ECO:0000313" key="11">
    <source>
        <dbReference type="EMBL" id="SLM53132.1"/>
    </source>
</evidence>
<dbReference type="PIRSF" id="PIRSF006351">
    <property type="entry name" value="PTS_EIIC-Cellobiose"/>
    <property type="match status" value="1"/>
</dbReference>
<dbReference type="GO" id="GO:0008982">
    <property type="term" value="F:protein-N(PI)-phosphohistidine-sugar phosphotransferase activity"/>
    <property type="evidence" value="ECO:0007669"/>
    <property type="project" value="UniProtKB-UniRule"/>
</dbReference>
<feature type="transmembrane region" description="Helical" evidence="9">
    <location>
        <begin position="176"/>
        <end position="196"/>
    </location>
</feature>
<feature type="transmembrane region" description="Helical" evidence="9">
    <location>
        <begin position="97"/>
        <end position="117"/>
    </location>
</feature>
<feature type="transmembrane region" description="Helical" evidence="9">
    <location>
        <begin position="390"/>
        <end position="411"/>
    </location>
</feature>
<evidence type="ECO:0000256" key="9">
    <source>
        <dbReference type="SAM" id="Phobius"/>
    </source>
</evidence>
<dbReference type="RefSeq" id="WP_086943850.1">
    <property type="nucleotide sequence ID" value="NZ_FONM01000019.1"/>
</dbReference>
<keyword evidence="7 8" id="KW-0472">Membrane</keyword>
<sequence>MNNFIDNLAEKLTPLAGKLGSNRYLAVLRDAFMLSFPLTMFGSIVVVLNNLPFWSDDLKGTLGGLFGNGQNATMSIMTIFITFGIGYYLTRSYDEDGIFGGAVSLASYLILTPFSFTTADGAEVSGALSLDRLGAKGMFIGMLAAFLAAEIYVRITKKGIVIKMPEGVPDAVARSFASLIPAISTLTIFLFVNALVSGVFTTNLHDVVYTVIQKPLVGLGSGLPATLLSLFFVQILWFFGLHGQIIVNSVMDPIWNTLALENLDAFKAGEALPHIITKPFMETFTVGLGGSGMTLMVVILMAFVMKSRQMKDIGRLAIGPGLFNVNEPVIFGLPIVLNASIAIPWILTPLIVTTVNYLSMASGLFPTPTGVTVPWTVPLFFSGMMATNSVMGGVLQLIDFAIVGVMWYPFLKVVDKANLALTVEENKQASDRTPLQGAQSKN</sequence>
<proteinExistence type="predicted"/>
<feature type="domain" description="PTS EIIC type-3" evidence="10">
    <location>
        <begin position="8"/>
        <end position="410"/>
    </location>
</feature>
<dbReference type="NCBIfam" id="TIGR00410">
    <property type="entry name" value="lacE"/>
    <property type="match status" value="1"/>
</dbReference>
<evidence type="ECO:0000256" key="8">
    <source>
        <dbReference type="PIRNR" id="PIRNR006351"/>
    </source>
</evidence>
<feature type="transmembrane region" description="Helical" evidence="9">
    <location>
        <begin position="329"/>
        <end position="352"/>
    </location>
</feature>
<dbReference type="PANTHER" id="PTHR33989:SF4">
    <property type="entry name" value="PTS SYSTEM N,N'-DIACETYLCHITOBIOSE-SPECIFIC EIIC COMPONENT"/>
    <property type="match status" value="1"/>
</dbReference>
<dbReference type="GO" id="GO:1901264">
    <property type="term" value="P:carbohydrate derivative transport"/>
    <property type="evidence" value="ECO:0007669"/>
    <property type="project" value="TreeGrafter"/>
</dbReference>
<keyword evidence="2 8" id="KW-0813">Transport</keyword>
<feature type="transmembrane region" description="Helical" evidence="9">
    <location>
        <begin position="364"/>
        <end position="384"/>
    </location>
</feature>
<dbReference type="InterPro" id="IPR051088">
    <property type="entry name" value="PTS_Sugar-EIIC/EIIB"/>
</dbReference>
<dbReference type="GO" id="GO:0009401">
    <property type="term" value="P:phosphoenolpyruvate-dependent sugar phosphotransferase system"/>
    <property type="evidence" value="ECO:0007669"/>
    <property type="project" value="InterPro"/>
</dbReference>
<dbReference type="InterPro" id="IPR004796">
    <property type="entry name" value="PTS_IIC_cello"/>
</dbReference>
<dbReference type="InterPro" id="IPR004501">
    <property type="entry name" value="PTS_EIIC_3"/>
</dbReference>
<name>A0A1W1IJF7_9LACT</name>
<feature type="transmembrane region" description="Helical" evidence="9">
    <location>
        <begin position="216"/>
        <end position="239"/>
    </location>
</feature>
<dbReference type="EMBL" id="FWEY01000012">
    <property type="protein sequence ID" value="SLM53132.1"/>
    <property type="molecule type" value="Genomic_DNA"/>
</dbReference>
<dbReference type="OrthoDB" id="1550290at2"/>
<protein>
    <recommendedName>
        <fullName evidence="8">Permease IIC component</fullName>
    </recommendedName>
</protein>
<feature type="transmembrane region" description="Helical" evidence="9">
    <location>
        <begin position="284"/>
        <end position="305"/>
    </location>
</feature>
<keyword evidence="12" id="KW-1185">Reference proteome</keyword>
<dbReference type="PROSITE" id="PS51105">
    <property type="entry name" value="PTS_EIIC_TYPE_3"/>
    <property type="match status" value="1"/>
</dbReference>
<evidence type="ECO:0000256" key="3">
    <source>
        <dbReference type="ARBA" id="ARBA00022475"/>
    </source>
</evidence>
<evidence type="ECO:0000256" key="2">
    <source>
        <dbReference type="ARBA" id="ARBA00022448"/>
    </source>
</evidence>
<organism evidence="11 12">
    <name type="scientific">Trichococcus pasteurii</name>
    <dbReference type="NCBI Taxonomy" id="43064"/>
    <lineage>
        <taxon>Bacteria</taxon>
        <taxon>Bacillati</taxon>
        <taxon>Bacillota</taxon>
        <taxon>Bacilli</taxon>
        <taxon>Lactobacillales</taxon>
        <taxon>Carnobacteriaceae</taxon>
        <taxon>Trichococcus</taxon>
    </lineage>
</organism>
<dbReference type="GO" id="GO:0005886">
    <property type="term" value="C:plasma membrane"/>
    <property type="evidence" value="ECO:0007669"/>
    <property type="project" value="UniProtKB-SubCell"/>
</dbReference>
<evidence type="ECO:0000256" key="5">
    <source>
        <dbReference type="ARBA" id="ARBA00022692"/>
    </source>
</evidence>
<dbReference type="Proteomes" id="UP000195985">
    <property type="component" value="Unassembled WGS sequence"/>
</dbReference>
<evidence type="ECO:0000256" key="7">
    <source>
        <dbReference type="ARBA" id="ARBA00023136"/>
    </source>
</evidence>
<reference evidence="12" key="1">
    <citation type="submission" date="2016-04" db="EMBL/GenBank/DDBJ databases">
        <authorList>
            <person name="Strepis N."/>
        </authorList>
    </citation>
    <scope>NUCLEOTIDE SEQUENCE [LARGE SCALE GENOMIC DNA]</scope>
</reference>
<keyword evidence="3 8" id="KW-1003">Cell membrane</keyword>
<evidence type="ECO:0000259" key="10">
    <source>
        <dbReference type="PROSITE" id="PS51105"/>
    </source>
</evidence>
<dbReference type="AlphaFoldDB" id="A0A1W1IJF7"/>
<accession>A0A1W1IJF7</accession>
<dbReference type="InterPro" id="IPR003352">
    <property type="entry name" value="PTS_EIIC"/>
</dbReference>